<keyword evidence="2" id="KW-1185">Reference proteome</keyword>
<accession>A0ABT9BD21</accession>
<dbReference type="Proteomes" id="UP001176429">
    <property type="component" value="Unassembled WGS sequence"/>
</dbReference>
<dbReference type="RefSeq" id="WP_305006914.1">
    <property type="nucleotide sequence ID" value="NZ_JAUQSY010000007.1"/>
</dbReference>
<protein>
    <submittedName>
        <fullName evidence="1">Uncharacterized protein</fullName>
    </submittedName>
</protein>
<comment type="caution">
    <text evidence="1">The sequence shown here is derived from an EMBL/GenBank/DDBJ whole genome shotgun (WGS) entry which is preliminary data.</text>
</comment>
<proteinExistence type="predicted"/>
<evidence type="ECO:0000313" key="2">
    <source>
        <dbReference type="Proteomes" id="UP001176429"/>
    </source>
</evidence>
<dbReference type="EMBL" id="JAUQSY010000007">
    <property type="protein sequence ID" value="MDO7875604.1"/>
    <property type="molecule type" value="Genomic_DNA"/>
</dbReference>
<gene>
    <name evidence="1" type="ORF">Q5H93_12745</name>
</gene>
<evidence type="ECO:0000313" key="1">
    <source>
        <dbReference type="EMBL" id="MDO7875604.1"/>
    </source>
</evidence>
<sequence length="46" mass="5055">MDSFEKIFGSTFTDANRTLANTFGGFLDHVVRFEANLPAIGKYAPS</sequence>
<organism evidence="1 2">
    <name type="scientific">Hymenobacter aranciens</name>
    <dbReference type="NCBI Taxonomy" id="3063996"/>
    <lineage>
        <taxon>Bacteria</taxon>
        <taxon>Pseudomonadati</taxon>
        <taxon>Bacteroidota</taxon>
        <taxon>Cytophagia</taxon>
        <taxon>Cytophagales</taxon>
        <taxon>Hymenobacteraceae</taxon>
        <taxon>Hymenobacter</taxon>
    </lineage>
</organism>
<reference evidence="1" key="1">
    <citation type="submission" date="2023-07" db="EMBL/GenBank/DDBJ databases">
        <authorList>
            <person name="Kim M.K."/>
        </authorList>
    </citation>
    <scope>NUCLEOTIDE SEQUENCE</scope>
    <source>
        <strain evidence="1">ASUV-10-1</strain>
    </source>
</reference>
<name>A0ABT9BD21_9BACT</name>